<dbReference type="InterPro" id="IPR001849">
    <property type="entry name" value="PH_domain"/>
</dbReference>
<feature type="region of interest" description="Disordered" evidence="1">
    <location>
        <begin position="868"/>
        <end position="958"/>
    </location>
</feature>
<sequence length="1438" mass="153653">MSAPPSSMPSWQSMQRNPAGSQGYSSQSPPPSSYRPQGPGSGSSGDYVSQQQQPFPGNQPRFRPSTAGSSSSSSGPGRSIDRSNSYLASNGNAPRPDNAAQAQQAWPSQVGPEPQTPPATQSGQPQSHKRTQSLRPMSAFQPLENVDGPYASPNPSGRPPSPTESVTRSIRTAAAPLTFKSPELRSALGLQEAQSKKIYMEGYLSKRDHLTPDGKPLPPTDPKKRWQLCFVQLCGTVLSVWNVHQMEEAARQGREVPPSYINVTDSFVDFIGTITESPQDVPGSRGRYENVFAINTAGQNRILFGVEGSVGRRLVQAWVNGIRLATWEKVRLEEIYTGSLVRARLGAVGAQQATSGPGGAPGDVELSIKSPLNKQGKMEGWVKARFMGSTEWRKCWLVLSDRGAEGAGQGPAQNDHKSETASVTSNRNSFWSKLKAGDRGSLIGSPSAPALSDTGIKDIDVPPGSNGAPGLACFYETKKSKKPFATMAYASQTFAVYPSRPELVEGSSLFKVEGAFPLSGFVSATNKIRQSGWVMIMPELDSGSNKGANAEMMKWCIAFMDAFRLYGRPAQFQWDARNPISPFFAYPIGPYKDRLFLDRELSEFLDIREERHLANRHNLHGIMAARMRGERTPILPPLPQPNTESTRGLNGPGQANGNRQSQMLSSPPPQQDAAQAQQQPPQLHTALPPLNTGSNDQDAYNARGTQLSSIGERSREGSVMTNFTQTPVTPGTATNHESANDRREASSGQVSHQAQPSSQASQQSAQQVQPTEKSSAHLTNAASLGVSQDSQATSTNYQTSESSQIASKETAKPQPPIPASVQPVVQQDTARMSTLPSTKDAPRRKDSDPMGQYDEGALYFINSLGESLPSTSPKVNLKPLPPKEEAKPVVNEPAKPDSIGRSTVVQDTPKPVTRANPEITTPGEEGLDSDARAAYSFLDRPPSPPVSSSNSSRVAQPDYSTVPAAASIPAATSYPSSFNANKKAQERKLAAQAQAQAHSDALTQPGRQGGAKKSGLGQGPRHAWNDEEDEDEDDEEDEDESSRDIRPNTVNNIPASSSNFRQPYPAARQNAPYNAHLAGVHNAGGNESRGSSPGASFESGPAKNAPSGNPSTLVHLSKEEQPGAISTAFQPQGLLQAGAQDKAERSAKHVEAEARATGGHFVNVDANRNNAPQSGLVGAISAHERERRKEGGLGATLTERERERVQAEKRQREEEMMRNQMMQQQQQMMAASMASPQPGQQAGMPWQNPGMPPSMGSFNPMMWQQMQMMSMMNPMMFGGGMPGQQAAPGSHSGHGHQGGSGSGNAASGGADYQQQQMAAQMRAAQAAQQAYLQAMQQGGGGGGEQQQQHQQMSPQMPPMSMGMMPFNPYMSMYGAPMGFPPGSGFGSAMGPGSEMGGGHGGSYMMTSSPSGAGYASPNGGMHSPSPPPANTDPRSRQR</sequence>
<proteinExistence type="predicted"/>
<feature type="domain" description="PH" evidence="2">
    <location>
        <begin position="197"/>
        <end position="327"/>
    </location>
</feature>
<dbReference type="Proteomes" id="UP000245771">
    <property type="component" value="Unassembled WGS sequence"/>
</dbReference>
<evidence type="ECO:0000256" key="1">
    <source>
        <dbReference type="SAM" id="MobiDB-lite"/>
    </source>
</evidence>
<dbReference type="InParanoid" id="A0A316VJW2"/>
<feature type="compositionally biased region" description="Low complexity" evidence="1">
    <location>
        <begin position="63"/>
        <end position="78"/>
    </location>
</feature>
<dbReference type="SMART" id="SM00233">
    <property type="entry name" value="PH"/>
    <property type="match status" value="1"/>
</dbReference>
<dbReference type="RefSeq" id="XP_025358184.1">
    <property type="nucleotide sequence ID" value="XM_025501630.1"/>
</dbReference>
<organism evidence="3 4">
    <name type="scientific">Meira miltonrushii</name>
    <dbReference type="NCBI Taxonomy" id="1280837"/>
    <lineage>
        <taxon>Eukaryota</taxon>
        <taxon>Fungi</taxon>
        <taxon>Dikarya</taxon>
        <taxon>Basidiomycota</taxon>
        <taxon>Ustilaginomycotina</taxon>
        <taxon>Exobasidiomycetes</taxon>
        <taxon>Exobasidiales</taxon>
        <taxon>Brachybasidiaceae</taxon>
        <taxon>Meira</taxon>
    </lineage>
</organism>
<feature type="region of interest" description="Disordered" evidence="1">
    <location>
        <begin position="1399"/>
        <end position="1438"/>
    </location>
</feature>
<feature type="compositionally biased region" description="Basic and acidic residues" evidence="1">
    <location>
        <begin position="1198"/>
        <end position="1212"/>
    </location>
</feature>
<feature type="compositionally biased region" description="Low complexity" evidence="1">
    <location>
        <begin position="1"/>
        <end position="27"/>
    </location>
</feature>
<feature type="compositionally biased region" description="Polar residues" evidence="1">
    <location>
        <begin position="771"/>
        <end position="807"/>
    </location>
</feature>
<dbReference type="GeneID" id="37023411"/>
<feature type="compositionally biased region" description="Polar residues" evidence="1">
    <location>
        <begin position="973"/>
        <end position="982"/>
    </location>
</feature>
<feature type="region of interest" description="Disordered" evidence="1">
    <location>
        <begin position="1234"/>
        <end position="1259"/>
    </location>
</feature>
<evidence type="ECO:0000259" key="2">
    <source>
        <dbReference type="PROSITE" id="PS50003"/>
    </source>
</evidence>
<dbReference type="OrthoDB" id="5563754at2759"/>
<feature type="compositionally biased region" description="Polar residues" evidence="1">
    <location>
        <begin position="691"/>
        <end position="711"/>
    </location>
</feature>
<dbReference type="InterPro" id="IPR058155">
    <property type="entry name" value="Skg3/CAF120-like_PH"/>
</dbReference>
<feature type="region of interest" description="Disordered" evidence="1">
    <location>
        <begin position="1276"/>
        <end position="1316"/>
    </location>
</feature>
<feature type="region of interest" description="Disordered" evidence="1">
    <location>
        <begin position="1335"/>
        <end position="1360"/>
    </location>
</feature>
<keyword evidence="4" id="KW-1185">Reference proteome</keyword>
<feature type="region of interest" description="Disordered" evidence="1">
    <location>
        <begin position="631"/>
        <end position="853"/>
    </location>
</feature>
<feature type="compositionally biased region" description="Polar residues" evidence="1">
    <location>
        <begin position="719"/>
        <end position="737"/>
    </location>
</feature>
<accession>A0A316VJW2</accession>
<dbReference type="Gene3D" id="2.30.29.30">
    <property type="entry name" value="Pleckstrin-homology domain (PH domain)/Phosphotyrosine-binding domain (PTB)"/>
    <property type="match status" value="1"/>
</dbReference>
<reference evidence="3 4" key="1">
    <citation type="journal article" date="2018" name="Mol. Biol. Evol.">
        <title>Broad Genomic Sampling Reveals a Smut Pathogenic Ancestry of the Fungal Clade Ustilaginomycotina.</title>
        <authorList>
            <person name="Kijpornyongpan T."/>
            <person name="Mondo S.J."/>
            <person name="Barry K."/>
            <person name="Sandor L."/>
            <person name="Lee J."/>
            <person name="Lipzen A."/>
            <person name="Pangilinan J."/>
            <person name="LaButti K."/>
            <person name="Hainaut M."/>
            <person name="Henrissat B."/>
            <person name="Grigoriev I.V."/>
            <person name="Spatafora J.W."/>
            <person name="Aime M.C."/>
        </authorList>
    </citation>
    <scope>NUCLEOTIDE SEQUENCE [LARGE SCALE GENOMIC DNA]</scope>
    <source>
        <strain evidence="3 4">MCA 3882</strain>
    </source>
</reference>
<feature type="compositionally biased region" description="Low complexity" evidence="1">
    <location>
        <begin position="660"/>
        <end position="690"/>
    </location>
</feature>
<feature type="compositionally biased region" description="Polar residues" evidence="1">
    <location>
        <begin position="823"/>
        <end position="837"/>
    </location>
</feature>
<dbReference type="Pfam" id="PF25381">
    <property type="entry name" value="PH_26"/>
    <property type="match status" value="1"/>
</dbReference>
<feature type="compositionally biased region" description="Low complexity" evidence="1">
    <location>
        <begin position="1303"/>
        <end position="1316"/>
    </location>
</feature>
<feature type="compositionally biased region" description="Acidic residues" evidence="1">
    <location>
        <begin position="1026"/>
        <end position="1041"/>
    </location>
</feature>
<feature type="region of interest" description="Disordered" evidence="1">
    <location>
        <begin position="1"/>
        <end position="168"/>
    </location>
</feature>
<name>A0A316VJW2_9BASI</name>
<feature type="compositionally biased region" description="Low complexity" evidence="1">
    <location>
        <begin position="749"/>
        <end position="770"/>
    </location>
</feature>
<dbReference type="STRING" id="1280837.A0A316VJW2"/>
<evidence type="ECO:0000313" key="3">
    <source>
        <dbReference type="EMBL" id="PWN37882.1"/>
    </source>
</evidence>
<feature type="region of interest" description="Disordered" evidence="1">
    <location>
        <begin position="1183"/>
        <end position="1212"/>
    </location>
</feature>
<feature type="compositionally biased region" description="Low complexity" evidence="1">
    <location>
        <begin position="1345"/>
        <end position="1360"/>
    </location>
</feature>
<dbReference type="SUPFAM" id="SSF50729">
    <property type="entry name" value="PH domain-like"/>
    <property type="match status" value="1"/>
</dbReference>
<dbReference type="PROSITE" id="PS50003">
    <property type="entry name" value="PH_DOMAIN"/>
    <property type="match status" value="1"/>
</dbReference>
<evidence type="ECO:0000313" key="4">
    <source>
        <dbReference type="Proteomes" id="UP000245771"/>
    </source>
</evidence>
<feature type="compositionally biased region" description="Polar residues" evidence="1">
    <location>
        <begin position="46"/>
        <end position="56"/>
    </location>
</feature>
<dbReference type="EMBL" id="KZ819602">
    <property type="protein sequence ID" value="PWN37882.1"/>
    <property type="molecule type" value="Genomic_DNA"/>
</dbReference>
<protein>
    <recommendedName>
        <fullName evidence="2">PH domain-containing protein</fullName>
    </recommendedName>
</protein>
<dbReference type="InterPro" id="IPR011993">
    <property type="entry name" value="PH-like_dom_sf"/>
</dbReference>
<feature type="compositionally biased region" description="Polar residues" evidence="1">
    <location>
        <begin position="1048"/>
        <end position="1061"/>
    </location>
</feature>
<feature type="compositionally biased region" description="Polar residues" evidence="1">
    <location>
        <begin position="641"/>
        <end position="659"/>
    </location>
</feature>
<feature type="region of interest" description="Disordered" evidence="1">
    <location>
        <begin position="972"/>
        <end position="1114"/>
    </location>
</feature>
<gene>
    <name evidence="3" type="ORF">FA14DRAFT_187932</name>
</gene>